<keyword evidence="11" id="KW-1185">Reference proteome</keyword>
<feature type="transmembrane region" description="Helical" evidence="7">
    <location>
        <begin position="132"/>
        <end position="154"/>
    </location>
</feature>
<evidence type="ECO:0000256" key="7">
    <source>
        <dbReference type="SAM" id="Phobius"/>
    </source>
</evidence>
<dbReference type="PROSITE" id="PS50929">
    <property type="entry name" value="ABC_TM1F"/>
    <property type="match status" value="1"/>
</dbReference>
<keyword evidence="2 7" id="KW-0812">Transmembrane</keyword>
<feature type="transmembrane region" description="Helical" evidence="7">
    <location>
        <begin position="62"/>
        <end position="84"/>
    </location>
</feature>
<accession>A0A8J3RAG3</accession>
<feature type="transmembrane region" description="Helical" evidence="7">
    <location>
        <begin position="256"/>
        <end position="287"/>
    </location>
</feature>
<dbReference type="RefSeq" id="WP_204017781.1">
    <property type="nucleotide sequence ID" value="NZ_BOOG01000045.1"/>
</dbReference>
<evidence type="ECO:0000256" key="4">
    <source>
        <dbReference type="ARBA" id="ARBA00022840"/>
    </source>
</evidence>
<evidence type="ECO:0000313" key="10">
    <source>
        <dbReference type="EMBL" id="GIH72112.1"/>
    </source>
</evidence>
<dbReference type="SUPFAM" id="SSF52540">
    <property type="entry name" value="P-loop containing nucleoside triphosphate hydrolases"/>
    <property type="match status" value="1"/>
</dbReference>
<dbReference type="Gene3D" id="3.40.50.300">
    <property type="entry name" value="P-loop containing nucleotide triphosphate hydrolases"/>
    <property type="match status" value="1"/>
</dbReference>
<proteinExistence type="predicted"/>
<dbReference type="Pfam" id="PF00664">
    <property type="entry name" value="ABC_membrane"/>
    <property type="match status" value="1"/>
</dbReference>
<sequence length="583" mass="61155">MSRRPESPTLRLLSRSVRSRRGRLSAAIMLALLSAASGVVAPLLIARILSGIGGRHTDLTAPIVQLVVCVLAGAFAGGWSSYLLSSAGERAIEDVRTAVVRHAVRLRVPVIRRIGVGEIVSRMGPDAAQLRAITDTGVTVLPVSAVMVAAYITVMGLLDWVMLAVTVGTFAVASIAIRAFLVGMRKAAQSQQAALGRLAQSAQSVFTMISTVKAYRAEDRAVEPLREATGAAATSAIRAARAQAAISPLMGLGQQIAIIGVLAVGGIRLSSGAIDIAGFVAFLMYLFQLVNPLMTLAQGAGRIQVGRAAATRVDEVLGAEAEPSDAGPAPALPPQAPALRLREVDVTLADKLVLDNVSLEVPRTGVLAVVGPSGAGKSTLLNVVERFTEPSSGHVELLGAPLDAWPIGEARRRMALVEQDRTMLNTSIRRNLTLGRQDDPTDERLLDALRAVGLEETVRALPDGLDAVLGEGVQMSGGEEQRLAIARALLTDAEILLLDEPSAHLDGVNEMRLVDLLARLGRERAVVVVTHRPSTIAAARSVAVMEAGRVVAVDDHETLLATCPAYRAVAHDQGEAVMAAALS</sequence>
<dbReference type="Gene3D" id="1.20.1560.10">
    <property type="entry name" value="ABC transporter type 1, transmembrane domain"/>
    <property type="match status" value="1"/>
</dbReference>
<organism evidence="10 11">
    <name type="scientific">Sphaerimonospora thailandensis</name>
    <dbReference type="NCBI Taxonomy" id="795644"/>
    <lineage>
        <taxon>Bacteria</taxon>
        <taxon>Bacillati</taxon>
        <taxon>Actinomycetota</taxon>
        <taxon>Actinomycetes</taxon>
        <taxon>Streptosporangiales</taxon>
        <taxon>Streptosporangiaceae</taxon>
        <taxon>Sphaerimonospora</taxon>
    </lineage>
</organism>
<evidence type="ECO:0000256" key="5">
    <source>
        <dbReference type="ARBA" id="ARBA00022989"/>
    </source>
</evidence>
<dbReference type="Pfam" id="PF00005">
    <property type="entry name" value="ABC_tran"/>
    <property type="match status" value="1"/>
</dbReference>
<evidence type="ECO:0000256" key="3">
    <source>
        <dbReference type="ARBA" id="ARBA00022741"/>
    </source>
</evidence>
<dbReference type="GO" id="GO:0005886">
    <property type="term" value="C:plasma membrane"/>
    <property type="evidence" value="ECO:0007669"/>
    <property type="project" value="UniProtKB-SubCell"/>
</dbReference>
<dbReference type="SUPFAM" id="SSF90123">
    <property type="entry name" value="ABC transporter transmembrane region"/>
    <property type="match status" value="1"/>
</dbReference>
<dbReference type="PANTHER" id="PTHR43394">
    <property type="entry name" value="ATP-DEPENDENT PERMEASE MDL1, MITOCHONDRIAL"/>
    <property type="match status" value="1"/>
</dbReference>
<dbReference type="PROSITE" id="PS50893">
    <property type="entry name" value="ABC_TRANSPORTER_2"/>
    <property type="match status" value="1"/>
</dbReference>
<comment type="caution">
    <text evidence="10">The sequence shown here is derived from an EMBL/GenBank/DDBJ whole genome shotgun (WGS) entry which is preliminary data.</text>
</comment>
<evidence type="ECO:0000259" key="8">
    <source>
        <dbReference type="PROSITE" id="PS50893"/>
    </source>
</evidence>
<dbReference type="GO" id="GO:0015421">
    <property type="term" value="F:ABC-type oligopeptide transporter activity"/>
    <property type="evidence" value="ECO:0007669"/>
    <property type="project" value="TreeGrafter"/>
</dbReference>
<feature type="transmembrane region" description="Helical" evidence="7">
    <location>
        <begin position="160"/>
        <end position="181"/>
    </location>
</feature>
<dbReference type="GO" id="GO:0016887">
    <property type="term" value="F:ATP hydrolysis activity"/>
    <property type="evidence" value="ECO:0007669"/>
    <property type="project" value="InterPro"/>
</dbReference>
<dbReference type="GO" id="GO:0005524">
    <property type="term" value="F:ATP binding"/>
    <property type="evidence" value="ECO:0007669"/>
    <property type="project" value="UniProtKB-KW"/>
</dbReference>
<feature type="domain" description="ABC transporter" evidence="8">
    <location>
        <begin position="339"/>
        <end position="572"/>
    </location>
</feature>
<dbReference type="InterPro" id="IPR003439">
    <property type="entry name" value="ABC_transporter-like_ATP-bd"/>
</dbReference>
<keyword evidence="6 7" id="KW-0472">Membrane</keyword>
<dbReference type="InterPro" id="IPR011527">
    <property type="entry name" value="ABC1_TM_dom"/>
</dbReference>
<feature type="domain" description="ABC transmembrane type-1" evidence="9">
    <location>
        <begin position="26"/>
        <end position="304"/>
    </location>
</feature>
<name>A0A8J3RAG3_9ACTN</name>
<protein>
    <submittedName>
        <fullName evidence="10">Putative ABC transporter ATP-binding protein</fullName>
    </submittedName>
</protein>
<dbReference type="CDD" id="cd18551">
    <property type="entry name" value="ABC_6TM_LmrA_like"/>
    <property type="match status" value="1"/>
</dbReference>
<dbReference type="AlphaFoldDB" id="A0A8J3RAG3"/>
<evidence type="ECO:0000256" key="6">
    <source>
        <dbReference type="ARBA" id="ARBA00023136"/>
    </source>
</evidence>
<keyword evidence="4 10" id="KW-0067">ATP-binding</keyword>
<comment type="subcellular location">
    <subcellularLocation>
        <location evidence="1">Cell membrane</location>
        <topology evidence="1">Multi-pass membrane protein</topology>
    </subcellularLocation>
</comment>
<reference evidence="10" key="1">
    <citation type="submission" date="2021-01" db="EMBL/GenBank/DDBJ databases">
        <title>Whole genome shotgun sequence of Sphaerimonospora thailandensis NBRC 107569.</title>
        <authorList>
            <person name="Komaki H."/>
            <person name="Tamura T."/>
        </authorList>
    </citation>
    <scope>NUCLEOTIDE SEQUENCE</scope>
    <source>
        <strain evidence="10">NBRC 107569</strain>
    </source>
</reference>
<dbReference type="SMART" id="SM00382">
    <property type="entry name" value="AAA"/>
    <property type="match status" value="1"/>
</dbReference>
<evidence type="ECO:0000313" key="11">
    <source>
        <dbReference type="Proteomes" id="UP000610966"/>
    </source>
</evidence>
<evidence type="ECO:0000259" key="9">
    <source>
        <dbReference type="PROSITE" id="PS50929"/>
    </source>
</evidence>
<dbReference type="InterPro" id="IPR039421">
    <property type="entry name" value="Type_1_exporter"/>
</dbReference>
<dbReference type="PANTHER" id="PTHR43394:SF1">
    <property type="entry name" value="ATP-BINDING CASSETTE SUB-FAMILY B MEMBER 10, MITOCHONDRIAL"/>
    <property type="match status" value="1"/>
</dbReference>
<dbReference type="Proteomes" id="UP000610966">
    <property type="component" value="Unassembled WGS sequence"/>
</dbReference>
<dbReference type="InterPro" id="IPR003593">
    <property type="entry name" value="AAA+_ATPase"/>
</dbReference>
<dbReference type="InterPro" id="IPR027417">
    <property type="entry name" value="P-loop_NTPase"/>
</dbReference>
<gene>
    <name evidence="10" type="ORF">Mth01_43650</name>
</gene>
<dbReference type="EMBL" id="BOOG01000045">
    <property type="protein sequence ID" value="GIH72112.1"/>
    <property type="molecule type" value="Genomic_DNA"/>
</dbReference>
<evidence type="ECO:0000256" key="1">
    <source>
        <dbReference type="ARBA" id="ARBA00004651"/>
    </source>
</evidence>
<dbReference type="InterPro" id="IPR036640">
    <property type="entry name" value="ABC1_TM_sf"/>
</dbReference>
<keyword evidence="5 7" id="KW-1133">Transmembrane helix</keyword>
<evidence type="ECO:0000256" key="2">
    <source>
        <dbReference type="ARBA" id="ARBA00022692"/>
    </source>
</evidence>
<keyword evidence="3" id="KW-0547">Nucleotide-binding</keyword>